<dbReference type="EMBL" id="JACRSQ010000024">
    <property type="protein sequence ID" value="MBC8544522.1"/>
    <property type="molecule type" value="Genomic_DNA"/>
</dbReference>
<dbReference type="AlphaFoldDB" id="A0A926DVN7"/>
<feature type="region of interest" description="Disordered" evidence="1">
    <location>
        <begin position="18"/>
        <end position="78"/>
    </location>
</feature>
<gene>
    <name evidence="2" type="ORF">H8730_13325</name>
</gene>
<evidence type="ECO:0000313" key="2">
    <source>
        <dbReference type="EMBL" id="MBC8544522.1"/>
    </source>
</evidence>
<comment type="caution">
    <text evidence="2">The sequence shown here is derived from an EMBL/GenBank/DDBJ whole genome shotgun (WGS) entry which is preliminary data.</text>
</comment>
<feature type="compositionally biased region" description="Basic and acidic residues" evidence="1">
    <location>
        <begin position="44"/>
        <end position="54"/>
    </location>
</feature>
<reference evidence="2" key="1">
    <citation type="submission" date="2020-08" db="EMBL/GenBank/DDBJ databases">
        <title>Genome public.</title>
        <authorList>
            <person name="Liu C."/>
            <person name="Sun Q."/>
        </authorList>
    </citation>
    <scope>NUCLEOTIDE SEQUENCE</scope>
    <source>
        <strain evidence="2">NSJ-32</strain>
    </source>
</reference>
<accession>A0A926DVN7</accession>
<evidence type="ECO:0000256" key="1">
    <source>
        <dbReference type="SAM" id="MobiDB-lite"/>
    </source>
</evidence>
<name>A0A926DVN7_9FIRM</name>
<dbReference type="RefSeq" id="WP_249289937.1">
    <property type="nucleotide sequence ID" value="NZ_JACRSQ010000024.1"/>
</dbReference>
<organism evidence="2 3">
    <name type="scientific">Bianquea renquensis</name>
    <dbReference type="NCBI Taxonomy" id="2763661"/>
    <lineage>
        <taxon>Bacteria</taxon>
        <taxon>Bacillati</taxon>
        <taxon>Bacillota</taxon>
        <taxon>Clostridia</taxon>
        <taxon>Eubacteriales</taxon>
        <taxon>Bianqueaceae</taxon>
        <taxon>Bianquea</taxon>
    </lineage>
</organism>
<sequence length="78" mass="9057">MPAEIQNEKCTPARWRMAAASGHTEANSMPAQPRRPCRWGNEMKNARRRGEERLQPAGIWRQIPRRHRRDDHAGGETE</sequence>
<dbReference type="Proteomes" id="UP000657006">
    <property type="component" value="Unassembled WGS sequence"/>
</dbReference>
<protein>
    <submittedName>
        <fullName evidence="2">Uncharacterized protein</fullName>
    </submittedName>
</protein>
<evidence type="ECO:0000313" key="3">
    <source>
        <dbReference type="Proteomes" id="UP000657006"/>
    </source>
</evidence>
<keyword evidence="3" id="KW-1185">Reference proteome</keyword>
<proteinExistence type="predicted"/>